<evidence type="ECO:0000259" key="2">
    <source>
        <dbReference type="PROSITE" id="PS50802"/>
    </source>
</evidence>
<evidence type="ECO:0000256" key="1">
    <source>
        <dbReference type="SAM" id="MobiDB-lite"/>
    </source>
</evidence>
<dbReference type="InterPro" id="IPR003323">
    <property type="entry name" value="OTU_dom"/>
</dbReference>
<dbReference type="Pfam" id="PF02338">
    <property type="entry name" value="OTU"/>
    <property type="match status" value="1"/>
</dbReference>
<feature type="domain" description="OTU" evidence="2">
    <location>
        <begin position="123"/>
        <end position="279"/>
    </location>
</feature>
<dbReference type="GO" id="GO:0004843">
    <property type="term" value="F:cysteine-type deubiquitinase activity"/>
    <property type="evidence" value="ECO:0007669"/>
    <property type="project" value="TreeGrafter"/>
</dbReference>
<dbReference type="PANTHER" id="PTHR12419:SF10">
    <property type="entry name" value="DEUBIQUITINASE OTUD6B"/>
    <property type="match status" value="1"/>
</dbReference>
<dbReference type="InParanoid" id="A0A0H2R832"/>
<dbReference type="InterPro" id="IPR038765">
    <property type="entry name" value="Papain-like_cys_pep_sf"/>
</dbReference>
<dbReference type="GO" id="GO:0016579">
    <property type="term" value="P:protein deubiquitination"/>
    <property type="evidence" value="ECO:0007669"/>
    <property type="project" value="TreeGrafter"/>
</dbReference>
<evidence type="ECO:0000313" key="4">
    <source>
        <dbReference type="Proteomes" id="UP000053477"/>
    </source>
</evidence>
<feature type="region of interest" description="Disordered" evidence="1">
    <location>
        <begin position="1"/>
        <end position="80"/>
    </location>
</feature>
<proteinExistence type="predicted"/>
<dbReference type="PROSITE" id="PS50802">
    <property type="entry name" value="OTU"/>
    <property type="match status" value="1"/>
</dbReference>
<gene>
    <name evidence="3" type="ORF">SCHPADRAFT_625338</name>
</gene>
<keyword evidence="4" id="KW-1185">Reference proteome</keyword>
<dbReference type="Gene3D" id="3.90.70.80">
    <property type="match status" value="1"/>
</dbReference>
<reference evidence="3 4" key="1">
    <citation type="submission" date="2015-04" db="EMBL/GenBank/DDBJ databases">
        <title>Complete genome sequence of Schizopora paradoxa KUC8140, a cosmopolitan wood degrader in East Asia.</title>
        <authorList>
            <consortium name="DOE Joint Genome Institute"/>
            <person name="Min B."/>
            <person name="Park H."/>
            <person name="Jang Y."/>
            <person name="Kim J.-J."/>
            <person name="Kim K.H."/>
            <person name="Pangilinan J."/>
            <person name="Lipzen A."/>
            <person name="Riley R."/>
            <person name="Grigoriev I.V."/>
            <person name="Spatafora J.W."/>
            <person name="Choi I.-G."/>
        </authorList>
    </citation>
    <scope>NUCLEOTIDE SEQUENCE [LARGE SCALE GENOMIC DNA]</scope>
    <source>
        <strain evidence="3 4">KUC8140</strain>
    </source>
</reference>
<evidence type="ECO:0000313" key="3">
    <source>
        <dbReference type="EMBL" id="KLO07975.1"/>
    </source>
</evidence>
<sequence>MAKKKSKSSSSKTPEPAPPQPIDQDDSELLDELLAHLDSKETSKESKVEAANVIQDVEKAHSPPAEEADSNKKSGSKAKFEARKAAAQAANFTVDDKEHTERLEREARDEEKTIQKLCDSLGVQVYEINPDGHCLFSAIADQLGVLGILTPEQANFRTTRLAASNYIFQHPDDFVPFLPSVDGEDGVGATDAGLITPAAFERYCVQVRDTAVWGGQPEILALSRAFNVPIHVIQHGKPPVVVIEPSENGGPTDDKRVVRISYHRRMYGLGEHYNSLRPKSGLVKQVKDFLS</sequence>
<organism evidence="3 4">
    <name type="scientific">Schizopora paradoxa</name>
    <dbReference type="NCBI Taxonomy" id="27342"/>
    <lineage>
        <taxon>Eukaryota</taxon>
        <taxon>Fungi</taxon>
        <taxon>Dikarya</taxon>
        <taxon>Basidiomycota</taxon>
        <taxon>Agaricomycotina</taxon>
        <taxon>Agaricomycetes</taxon>
        <taxon>Hymenochaetales</taxon>
        <taxon>Schizoporaceae</taxon>
        <taxon>Schizopora</taxon>
    </lineage>
</organism>
<accession>A0A0H2R832</accession>
<protein>
    <submittedName>
        <fullName evidence="3">Cysteine proteinase</fullName>
    </submittedName>
</protein>
<name>A0A0H2R832_9AGAM</name>
<dbReference type="AlphaFoldDB" id="A0A0H2R832"/>
<feature type="compositionally biased region" description="Basic and acidic residues" evidence="1">
    <location>
        <begin position="33"/>
        <end position="48"/>
    </location>
</feature>
<dbReference type="EMBL" id="KQ086111">
    <property type="protein sequence ID" value="KLO07975.1"/>
    <property type="molecule type" value="Genomic_DNA"/>
</dbReference>
<dbReference type="InterPro" id="IPR050704">
    <property type="entry name" value="Peptidase_C85-like"/>
</dbReference>
<dbReference type="FunCoup" id="A0A0H2R832">
    <property type="interactions" value="364"/>
</dbReference>
<dbReference type="STRING" id="27342.A0A0H2R832"/>
<dbReference type="PANTHER" id="PTHR12419">
    <property type="entry name" value="OTU DOMAIN CONTAINING PROTEIN"/>
    <property type="match status" value="1"/>
</dbReference>
<dbReference type="OrthoDB" id="415023at2759"/>
<dbReference type="Proteomes" id="UP000053477">
    <property type="component" value="Unassembled WGS sequence"/>
</dbReference>
<dbReference type="SUPFAM" id="SSF54001">
    <property type="entry name" value="Cysteine proteinases"/>
    <property type="match status" value="1"/>
</dbReference>
<dbReference type="CDD" id="cd22748">
    <property type="entry name" value="OTU_OTUD6-like"/>
    <property type="match status" value="1"/>
</dbReference>